<evidence type="ECO:0000313" key="3">
    <source>
        <dbReference type="Proteomes" id="UP000703893"/>
    </source>
</evidence>
<protein>
    <recommendedName>
        <fullName evidence="4">Rieske domain-containing protein</fullName>
    </recommendedName>
</protein>
<proteinExistence type="predicted"/>
<gene>
    <name evidence="2" type="ORF">FJZ00_00470</name>
</gene>
<evidence type="ECO:0000313" key="2">
    <source>
        <dbReference type="EMBL" id="MBM3273594.1"/>
    </source>
</evidence>
<reference evidence="2 3" key="1">
    <citation type="submission" date="2019-03" db="EMBL/GenBank/DDBJ databases">
        <title>Lake Tanganyika Metagenome-Assembled Genomes (MAGs).</title>
        <authorList>
            <person name="Tran P."/>
        </authorList>
    </citation>
    <scope>NUCLEOTIDE SEQUENCE [LARGE SCALE GENOMIC DNA]</scope>
    <source>
        <strain evidence="2">K_DeepCast_65m_m2_236</strain>
    </source>
</reference>
<dbReference type="PANTHER" id="PTHR21266">
    <property type="entry name" value="IRON-SULFUR DOMAIN CONTAINING PROTEIN"/>
    <property type="match status" value="1"/>
</dbReference>
<dbReference type="InterPro" id="IPR050584">
    <property type="entry name" value="Cholesterol_7-desaturase"/>
</dbReference>
<evidence type="ECO:0008006" key="4">
    <source>
        <dbReference type="Google" id="ProtNLM"/>
    </source>
</evidence>
<dbReference type="Proteomes" id="UP000703893">
    <property type="component" value="Unassembled WGS sequence"/>
</dbReference>
<name>A0A937X099_9BACT</name>
<keyword evidence="1" id="KW-0560">Oxidoreductase</keyword>
<dbReference type="SUPFAM" id="SSF55961">
    <property type="entry name" value="Bet v1-like"/>
    <property type="match status" value="1"/>
</dbReference>
<sequence length="335" mass="37999">MNSPGEQALIDPPRTARTRLESLPGGSAAALGLPGHWYVVCPAVRVSHAASEPFAVCGFHIGLRRNPDRTITCTEIRRPVGGVPEATPLIVKECAPGGTLPWVEKDGYVWAYLGRDASPHPPPALEPLHDGDMVFETRTIPVRADWRLVLENSLDFAHSAILHSWSSPIWLMHRFSRQWIVEARYQRTADGLTVDGLLGRRTLFRHSFHLPDRMRLTLLPDKSRPMDVVVHHVPEGPGVSRMEILAGRRRAPWEPRHSPERPIRFREGALRLHRQDVEICELQQRVWERLRPDPERHCAADAYTLLLRRVLEDAAAGKPWLASAEERVRQVHLRV</sequence>
<dbReference type="AlphaFoldDB" id="A0A937X099"/>
<dbReference type="Gene3D" id="3.90.380.10">
    <property type="entry name" value="Naphthalene 1,2-dioxygenase Alpha Subunit, Chain A, domain 1"/>
    <property type="match status" value="1"/>
</dbReference>
<dbReference type="GO" id="GO:0016491">
    <property type="term" value="F:oxidoreductase activity"/>
    <property type="evidence" value="ECO:0007669"/>
    <property type="project" value="UniProtKB-KW"/>
</dbReference>
<comment type="caution">
    <text evidence="2">The sequence shown here is derived from an EMBL/GenBank/DDBJ whole genome shotgun (WGS) entry which is preliminary data.</text>
</comment>
<organism evidence="2 3">
    <name type="scientific">Candidatus Tanganyikabacteria bacterium</name>
    <dbReference type="NCBI Taxonomy" id="2961651"/>
    <lineage>
        <taxon>Bacteria</taxon>
        <taxon>Bacillati</taxon>
        <taxon>Candidatus Sericytochromatia</taxon>
        <taxon>Candidatus Tanganyikabacteria</taxon>
    </lineage>
</organism>
<dbReference type="PANTHER" id="PTHR21266:SF60">
    <property type="entry name" value="3-KETOSTEROID-9-ALPHA-MONOOXYGENASE, OXYGENASE COMPONENT"/>
    <property type="match status" value="1"/>
</dbReference>
<evidence type="ECO:0000256" key="1">
    <source>
        <dbReference type="ARBA" id="ARBA00023002"/>
    </source>
</evidence>
<accession>A0A937X099</accession>
<dbReference type="EMBL" id="VGJX01000011">
    <property type="protein sequence ID" value="MBM3273594.1"/>
    <property type="molecule type" value="Genomic_DNA"/>
</dbReference>